<dbReference type="EMBL" id="VCAU01000348">
    <property type="protein sequence ID" value="KAF9882556.1"/>
    <property type="molecule type" value="Genomic_DNA"/>
</dbReference>
<keyword evidence="3" id="KW-1185">Reference proteome</keyword>
<name>A0AAD4C9X6_ASPNN</name>
<reference evidence="2" key="2">
    <citation type="submission" date="2020-02" db="EMBL/GenBank/DDBJ databases">
        <authorList>
            <person name="Gilchrist C.L.M."/>
            <person name="Chooi Y.-H."/>
        </authorList>
    </citation>
    <scope>NUCLEOTIDE SEQUENCE</scope>
    <source>
        <strain evidence="2">MST-FP2251</strain>
    </source>
</reference>
<feature type="region of interest" description="Disordered" evidence="1">
    <location>
        <begin position="70"/>
        <end position="89"/>
    </location>
</feature>
<proteinExistence type="predicted"/>
<accession>A0AAD4C9X6</accession>
<organism evidence="2 3">
    <name type="scientific">Aspergillus nanangensis</name>
    <dbReference type="NCBI Taxonomy" id="2582783"/>
    <lineage>
        <taxon>Eukaryota</taxon>
        <taxon>Fungi</taxon>
        <taxon>Dikarya</taxon>
        <taxon>Ascomycota</taxon>
        <taxon>Pezizomycotina</taxon>
        <taxon>Eurotiomycetes</taxon>
        <taxon>Eurotiomycetidae</taxon>
        <taxon>Eurotiales</taxon>
        <taxon>Aspergillaceae</taxon>
        <taxon>Aspergillus</taxon>
        <taxon>Aspergillus subgen. Circumdati</taxon>
    </lineage>
</organism>
<evidence type="ECO:0000313" key="2">
    <source>
        <dbReference type="EMBL" id="KAF9882556.1"/>
    </source>
</evidence>
<sequence length="259" mass="28739">MTQPPSQASTSHGLPLGEYQGQQLVSTAADEDQILYLLCALDPMLDRCEETMEHTGHYIRAWLKSHIPDKPSRHPFSPSATARPGKSPDLSRQVLRVQLNPQHQDQLQYIWDLITPKPHSPQYRAQDRVHNPPLIEGITALPDPPILASKEPAPGLVYQEMTAGVIPPRGISREDPKAEFSLPGMEDDESDPENSHYQGGLYESDSSNSSDKPPGSQSSRDLTHAATEGSQTDSSLYPPRLLETLFQLCISLSLQEFRD</sequence>
<comment type="caution">
    <text evidence="2">The sequence shown here is derived from an EMBL/GenBank/DDBJ whole genome shotgun (WGS) entry which is preliminary data.</text>
</comment>
<feature type="region of interest" description="Disordered" evidence="1">
    <location>
        <begin position="167"/>
        <end position="238"/>
    </location>
</feature>
<dbReference type="AlphaFoldDB" id="A0AAD4C9X6"/>
<feature type="compositionally biased region" description="Polar residues" evidence="1">
    <location>
        <begin position="204"/>
        <end position="220"/>
    </location>
</feature>
<evidence type="ECO:0000313" key="3">
    <source>
        <dbReference type="Proteomes" id="UP001194746"/>
    </source>
</evidence>
<evidence type="ECO:0000256" key="1">
    <source>
        <dbReference type="SAM" id="MobiDB-lite"/>
    </source>
</evidence>
<gene>
    <name evidence="2" type="ORF">FE257_007185</name>
</gene>
<dbReference type="Proteomes" id="UP001194746">
    <property type="component" value="Unassembled WGS sequence"/>
</dbReference>
<protein>
    <submittedName>
        <fullName evidence="2">Uncharacterized protein</fullName>
    </submittedName>
</protein>
<feature type="non-terminal residue" evidence="2">
    <location>
        <position position="1"/>
    </location>
</feature>
<reference evidence="2" key="1">
    <citation type="journal article" date="2019" name="Beilstein J. Org. Chem.">
        <title>Nanangenines: drimane sesquiterpenoids as the dominant metabolite cohort of a novel Australian fungus, Aspergillus nanangensis.</title>
        <authorList>
            <person name="Lacey H.J."/>
            <person name="Gilchrist C.L.M."/>
            <person name="Crombie A."/>
            <person name="Kalaitzis J.A."/>
            <person name="Vuong D."/>
            <person name="Rutledge P.J."/>
            <person name="Turner P."/>
            <person name="Pitt J.I."/>
            <person name="Lacey E."/>
            <person name="Chooi Y.H."/>
            <person name="Piggott A.M."/>
        </authorList>
    </citation>
    <scope>NUCLEOTIDE SEQUENCE</scope>
    <source>
        <strain evidence="2">MST-FP2251</strain>
    </source>
</reference>